<proteinExistence type="inferred from homology"/>
<dbReference type="CDD" id="cd06558">
    <property type="entry name" value="crotonase-like"/>
    <property type="match status" value="1"/>
</dbReference>
<sequence length="259" mass="27746">MDHVTVTRTEGVGRITLDRPEQNNSMNAQTARELHEAAIELVEDDAVRCIVLTGTGKVFHTGADLGMLELDESDGALLREVANHLHAMVSTLHRAPKPVVCGVNGVAAGGGIGPALCGDIVLMAESARFQFAYPAIALSADGGSSYFLPRLVGLRKAQEIAMRNESVGSAEAEEIGLVTEVVPDDEFETRLAEEAAALAEGPTLAHAGTKRLLRTSLDRQLSEQMEEEAETIVGLTKTGDYQRGVEAFFEKEQAEFEGE</sequence>
<dbReference type="Pfam" id="PF00378">
    <property type="entry name" value="ECH_1"/>
    <property type="match status" value="1"/>
</dbReference>
<accession>A0A9E7R6I8</accession>
<dbReference type="EMBL" id="CP104003">
    <property type="protein sequence ID" value="UWM56233.1"/>
    <property type="molecule type" value="Genomic_DNA"/>
</dbReference>
<name>A0A9E7R6I8_9EURY</name>
<evidence type="ECO:0000256" key="1">
    <source>
        <dbReference type="ARBA" id="ARBA00005254"/>
    </source>
</evidence>
<keyword evidence="4" id="KW-1185">Reference proteome</keyword>
<dbReference type="GeneID" id="74942364"/>
<dbReference type="Gene3D" id="3.90.226.10">
    <property type="entry name" value="2-enoyl-CoA Hydratase, Chain A, domain 1"/>
    <property type="match status" value="1"/>
</dbReference>
<dbReference type="KEGG" id="ssai:N0B31_08040"/>
<dbReference type="RefSeq" id="WP_260643347.1">
    <property type="nucleotide sequence ID" value="NZ_CP104003.1"/>
</dbReference>
<dbReference type="Gene3D" id="1.10.12.10">
    <property type="entry name" value="Lyase 2-enoyl-coa Hydratase, Chain A, domain 2"/>
    <property type="match status" value="1"/>
</dbReference>
<dbReference type="InterPro" id="IPR001753">
    <property type="entry name" value="Enoyl-CoA_hydra/iso"/>
</dbReference>
<dbReference type="PANTHER" id="PTHR43684:SF4">
    <property type="entry name" value="ENOYL-COA HYDRATASE_ISOMERASE FAMILY PROTEIN (AFU_ORTHOLOGUE AFUA_1G01890)"/>
    <property type="match status" value="1"/>
</dbReference>
<dbReference type="InterPro" id="IPR029045">
    <property type="entry name" value="ClpP/crotonase-like_dom_sf"/>
</dbReference>
<gene>
    <name evidence="3" type="ORF">N0B31_08040</name>
</gene>
<dbReference type="AlphaFoldDB" id="A0A9E7R6I8"/>
<dbReference type="SUPFAM" id="SSF52096">
    <property type="entry name" value="ClpP/crotonase"/>
    <property type="match status" value="1"/>
</dbReference>
<dbReference type="Proteomes" id="UP001057580">
    <property type="component" value="Chromosome"/>
</dbReference>
<evidence type="ECO:0000256" key="2">
    <source>
        <dbReference type="SAM" id="MobiDB-lite"/>
    </source>
</evidence>
<evidence type="ECO:0000313" key="3">
    <source>
        <dbReference type="EMBL" id="UWM56233.1"/>
    </source>
</evidence>
<organism evidence="3 4">
    <name type="scientific">Salinirubellus salinus</name>
    <dbReference type="NCBI Taxonomy" id="1364945"/>
    <lineage>
        <taxon>Archaea</taxon>
        <taxon>Methanobacteriati</taxon>
        <taxon>Methanobacteriota</taxon>
        <taxon>Stenosarchaea group</taxon>
        <taxon>Halobacteria</taxon>
        <taxon>Halobacteriales</taxon>
        <taxon>Natronomonadaceae</taxon>
        <taxon>Salinirubellus</taxon>
    </lineage>
</organism>
<dbReference type="InterPro" id="IPR014748">
    <property type="entry name" value="Enoyl-CoA_hydra_C"/>
</dbReference>
<evidence type="ECO:0000313" key="4">
    <source>
        <dbReference type="Proteomes" id="UP001057580"/>
    </source>
</evidence>
<comment type="similarity">
    <text evidence="1">Belongs to the enoyl-CoA hydratase/isomerase family.</text>
</comment>
<protein>
    <submittedName>
        <fullName evidence="3">Enoyl-CoA hydratase/isomerase family protein</fullName>
    </submittedName>
</protein>
<feature type="region of interest" description="Disordered" evidence="2">
    <location>
        <begin position="1"/>
        <end position="28"/>
    </location>
</feature>
<dbReference type="InterPro" id="IPR051053">
    <property type="entry name" value="ECH/Chromodomain_protein"/>
</dbReference>
<dbReference type="PANTHER" id="PTHR43684">
    <property type="match status" value="1"/>
</dbReference>
<reference evidence="3" key="1">
    <citation type="submission" date="2022-09" db="EMBL/GenBank/DDBJ databases">
        <title>Diverse halophilic archaea isolated from saline environments.</title>
        <authorList>
            <person name="Cui H.-L."/>
        </authorList>
    </citation>
    <scope>NUCLEOTIDE SEQUENCE</scope>
    <source>
        <strain evidence="3">ZS-35-S2</strain>
    </source>
</reference>